<keyword evidence="2" id="KW-1185">Reference proteome</keyword>
<evidence type="ECO:0000313" key="3">
    <source>
        <dbReference type="WBParaSite" id="PSAMB.scaffold8755size5830.g31762.t1"/>
    </source>
</evidence>
<sequence length="138" mass="14991">MGLRNIDPRNDGQDSYLYQPDSDPKKVSFTLASGSLTGRNYGAGARAASPPSRDGAGHQLTAAETELPWKRPDSHPAVPAWRSANPDLDEDDDEDEDDGEKILRMSAASSSAASSNEDTYRNQHEKVDEVKIDIHAVP</sequence>
<dbReference type="WBParaSite" id="PSAMB.scaffold8755size5830.g31762.t1">
    <property type="protein sequence ID" value="PSAMB.scaffold8755size5830.g31762.t1"/>
    <property type="gene ID" value="PSAMB.scaffold8755size5830.g31762"/>
</dbReference>
<evidence type="ECO:0000256" key="1">
    <source>
        <dbReference type="SAM" id="MobiDB-lite"/>
    </source>
</evidence>
<feature type="compositionally biased region" description="Basic and acidic residues" evidence="1">
    <location>
        <begin position="118"/>
        <end position="138"/>
    </location>
</feature>
<feature type="region of interest" description="Disordered" evidence="1">
    <location>
        <begin position="1"/>
        <end position="138"/>
    </location>
</feature>
<protein>
    <submittedName>
        <fullName evidence="3">Uncharacterized protein</fullName>
    </submittedName>
</protein>
<reference evidence="3" key="1">
    <citation type="submission" date="2022-11" db="UniProtKB">
        <authorList>
            <consortium name="WormBaseParasite"/>
        </authorList>
    </citation>
    <scope>IDENTIFICATION</scope>
</reference>
<feature type="compositionally biased region" description="Low complexity" evidence="1">
    <location>
        <begin position="106"/>
        <end position="115"/>
    </location>
</feature>
<accession>A0A914XKU9</accession>
<feature type="compositionally biased region" description="Basic and acidic residues" evidence="1">
    <location>
        <begin position="1"/>
        <end position="12"/>
    </location>
</feature>
<dbReference type="AlphaFoldDB" id="A0A914XKU9"/>
<feature type="compositionally biased region" description="Acidic residues" evidence="1">
    <location>
        <begin position="87"/>
        <end position="99"/>
    </location>
</feature>
<evidence type="ECO:0000313" key="2">
    <source>
        <dbReference type="Proteomes" id="UP000887566"/>
    </source>
</evidence>
<organism evidence="2 3">
    <name type="scientific">Plectus sambesii</name>
    <dbReference type="NCBI Taxonomy" id="2011161"/>
    <lineage>
        <taxon>Eukaryota</taxon>
        <taxon>Metazoa</taxon>
        <taxon>Ecdysozoa</taxon>
        <taxon>Nematoda</taxon>
        <taxon>Chromadorea</taxon>
        <taxon>Plectida</taxon>
        <taxon>Plectina</taxon>
        <taxon>Plectoidea</taxon>
        <taxon>Plectidae</taxon>
        <taxon>Plectus</taxon>
    </lineage>
</organism>
<name>A0A914XKU9_9BILA</name>
<dbReference type="Proteomes" id="UP000887566">
    <property type="component" value="Unplaced"/>
</dbReference>
<proteinExistence type="predicted"/>